<sequence>MHNEIRQLYFLQLSQCCIVRYSKIGNRKFVQAEIKVFDFILTKRFLQPDTRLDTCKNRG</sequence>
<dbReference type="AlphaFoldDB" id="A0A017SRV5"/>
<keyword evidence="2" id="KW-1185">Reference proteome</keyword>
<dbReference type="RefSeq" id="XP_040642688.1">
    <property type="nucleotide sequence ID" value="XM_040780779.1"/>
</dbReference>
<proteinExistence type="predicted"/>
<dbReference type="GeneID" id="63695903"/>
<reference evidence="2" key="1">
    <citation type="journal article" date="2014" name="Nat. Commun.">
        <title>Genomic adaptations of the halophilic Dead Sea filamentous fungus Eurotium rubrum.</title>
        <authorList>
            <person name="Kis-Papo T."/>
            <person name="Weig A.R."/>
            <person name="Riley R."/>
            <person name="Persoh D."/>
            <person name="Salamov A."/>
            <person name="Sun H."/>
            <person name="Lipzen A."/>
            <person name="Wasser S.P."/>
            <person name="Rambold G."/>
            <person name="Grigoriev I.V."/>
            <person name="Nevo E."/>
        </authorList>
    </citation>
    <scope>NUCLEOTIDE SEQUENCE [LARGE SCALE GENOMIC DNA]</scope>
    <source>
        <strain evidence="2">CBS 135680</strain>
    </source>
</reference>
<dbReference type="HOGENOM" id="CLU_2960337_0_0_1"/>
<evidence type="ECO:0000313" key="1">
    <source>
        <dbReference type="EMBL" id="EYE99000.1"/>
    </source>
</evidence>
<dbReference type="EMBL" id="KK088412">
    <property type="protein sequence ID" value="EYE99000.1"/>
    <property type="molecule type" value="Genomic_DNA"/>
</dbReference>
<evidence type="ECO:0000313" key="2">
    <source>
        <dbReference type="Proteomes" id="UP000019804"/>
    </source>
</evidence>
<organism evidence="1 2">
    <name type="scientific">Aspergillus ruber (strain CBS 135680)</name>
    <dbReference type="NCBI Taxonomy" id="1388766"/>
    <lineage>
        <taxon>Eukaryota</taxon>
        <taxon>Fungi</taxon>
        <taxon>Dikarya</taxon>
        <taxon>Ascomycota</taxon>
        <taxon>Pezizomycotina</taxon>
        <taxon>Eurotiomycetes</taxon>
        <taxon>Eurotiomycetidae</taxon>
        <taxon>Eurotiales</taxon>
        <taxon>Aspergillaceae</taxon>
        <taxon>Aspergillus</taxon>
        <taxon>Aspergillus subgen. Aspergillus</taxon>
    </lineage>
</organism>
<name>A0A017SRV5_ASPRC</name>
<dbReference type="Proteomes" id="UP000019804">
    <property type="component" value="Unassembled WGS sequence"/>
</dbReference>
<accession>A0A017SRV5</accession>
<gene>
    <name evidence="1" type="ORF">EURHEDRAFT_408229</name>
</gene>
<protein>
    <submittedName>
        <fullName evidence="1">Uncharacterized protein</fullName>
    </submittedName>
</protein>